<dbReference type="Pfam" id="PF09509">
    <property type="entry name" value="Hypoth_Ymh"/>
    <property type="match status" value="1"/>
</dbReference>
<dbReference type="GeneID" id="97045685"/>
<organism evidence="2 3">
    <name type="scientific">Paraburkholderia sediminicola</name>
    <dbReference type="NCBI Taxonomy" id="458836"/>
    <lineage>
        <taxon>Bacteria</taxon>
        <taxon>Pseudomonadati</taxon>
        <taxon>Pseudomonadota</taxon>
        <taxon>Betaproteobacteria</taxon>
        <taxon>Burkholderiales</taxon>
        <taxon>Burkholderiaceae</taxon>
        <taxon>Paraburkholderia</taxon>
    </lineage>
</organism>
<evidence type="ECO:0000259" key="1">
    <source>
        <dbReference type="Pfam" id="PF09509"/>
    </source>
</evidence>
<evidence type="ECO:0000313" key="3">
    <source>
        <dbReference type="Proteomes" id="UP000494255"/>
    </source>
</evidence>
<proteinExistence type="predicted"/>
<dbReference type="AlphaFoldDB" id="A0A6J5CRG0"/>
<evidence type="ECO:0000313" key="2">
    <source>
        <dbReference type="EMBL" id="CAB3743800.1"/>
    </source>
</evidence>
<protein>
    <recommendedName>
        <fullName evidence="1">Conserved hypothetical protein CHP02391 domain-containing protein</fullName>
    </recommendedName>
</protein>
<keyword evidence="3" id="KW-1185">Reference proteome</keyword>
<gene>
    <name evidence="2" type="ORF">LMG24238_07128</name>
</gene>
<accession>A0A6J5CRG0</accession>
<dbReference type="InterPro" id="IPR012654">
    <property type="entry name" value="CHP02391"/>
</dbReference>
<reference evidence="2 3" key="1">
    <citation type="submission" date="2020-04" db="EMBL/GenBank/DDBJ databases">
        <authorList>
            <person name="De Canck E."/>
        </authorList>
    </citation>
    <scope>NUCLEOTIDE SEQUENCE [LARGE SCALE GENOMIC DNA]</scope>
    <source>
        <strain evidence="2 3">LMG 24238</strain>
    </source>
</reference>
<dbReference type="RefSeq" id="WP_246287976.1">
    <property type="nucleotide sequence ID" value="NZ_CADIKC010000017.1"/>
</dbReference>
<dbReference type="EMBL" id="CADIKC010000017">
    <property type="protein sequence ID" value="CAB3743800.1"/>
    <property type="molecule type" value="Genomic_DNA"/>
</dbReference>
<sequence length="142" mass="15597">MHAHVLPFCRSELVADNYFHDFHAVLEATKSVAAKIREKTGLVDDGGASVDRVLGGNPPMLAINPLADESDFSEQRGFGNLVKGMFGMFRNTASLVHRRLDVATTPARLWAGRGALPGLKVKKRCSEISKADVFRFQVFLDP</sequence>
<dbReference type="Proteomes" id="UP000494255">
    <property type="component" value="Unassembled WGS sequence"/>
</dbReference>
<dbReference type="NCBIfam" id="TIGR02391">
    <property type="entry name" value="hypoth_ymh"/>
    <property type="match status" value="1"/>
</dbReference>
<name>A0A6J5CRG0_9BURK</name>
<feature type="domain" description="Conserved hypothetical protein CHP02391" evidence="1">
    <location>
        <begin position="1"/>
        <end position="94"/>
    </location>
</feature>